<evidence type="ECO:0000259" key="8">
    <source>
        <dbReference type="Pfam" id="PF20684"/>
    </source>
</evidence>
<comment type="similarity">
    <text evidence="5">Belongs to the SAT4 family.</text>
</comment>
<keyword evidence="2 7" id="KW-0812">Transmembrane</keyword>
<keyword evidence="10" id="KW-1185">Reference proteome</keyword>
<evidence type="ECO:0000256" key="5">
    <source>
        <dbReference type="ARBA" id="ARBA00038359"/>
    </source>
</evidence>
<feature type="compositionally biased region" description="Low complexity" evidence="6">
    <location>
        <begin position="485"/>
        <end position="495"/>
    </location>
</feature>
<dbReference type="AlphaFoldDB" id="A0AAE0IIN3"/>
<dbReference type="GO" id="GO:0016020">
    <property type="term" value="C:membrane"/>
    <property type="evidence" value="ECO:0007669"/>
    <property type="project" value="UniProtKB-SubCell"/>
</dbReference>
<dbReference type="PANTHER" id="PTHR33048">
    <property type="entry name" value="PTH11-LIKE INTEGRAL MEMBRANE PROTEIN (AFU_ORTHOLOGUE AFUA_5G11245)"/>
    <property type="match status" value="1"/>
</dbReference>
<proteinExistence type="inferred from homology"/>
<evidence type="ECO:0000256" key="6">
    <source>
        <dbReference type="SAM" id="MobiDB-lite"/>
    </source>
</evidence>
<comment type="caution">
    <text evidence="9">The sequence shown here is derived from an EMBL/GenBank/DDBJ whole genome shotgun (WGS) entry which is preliminary data.</text>
</comment>
<feature type="transmembrane region" description="Helical" evidence="7">
    <location>
        <begin position="113"/>
        <end position="134"/>
    </location>
</feature>
<feature type="region of interest" description="Disordered" evidence="6">
    <location>
        <begin position="456"/>
        <end position="495"/>
    </location>
</feature>
<reference evidence="9" key="2">
    <citation type="submission" date="2023-06" db="EMBL/GenBank/DDBJ databases">
        <authorList>
            <consortium name="Lawrence Berkeley National Laboratory"/>
            <person name="Haridas S."/>
            <person name="Hensen N."/>
            <person name="Bonometti L."/>
            <person name="Westerberg I."/>
            <person name="Brannstrom I.O."/>
            <person name="Guillou S."/>
            <person name="Cros-Aarteil S."/>
            <person name="Calhoun S."/>
            <person name="Kuo A."/>
            <person name="Mondo S."/>
            <person name="Pangilinan J."/>
            <person name="Riley R."/>
            <person name="Labutti K."/>
            <person name="Andreopoulos B."/>
            <person name="Lipzen A."/>
            <person name="Chen C."/>
            <person name="Yanf M."/>
            <person name="Daum C."/>
            <person name="Ng V."/>
            <person name="Clum A."/>
            <person name="Steindorff A."/>
            <person name="Ohm R."/>
            <person name="Martin F."/>
            <person name="Silar P."/>
            <person name="Natvig D."/>
            <person name="Lalanne C."/>
            <person name="Gautier V."/>
            <person name="Ament-Velasquez S.L."/>
            <person name="Kruys A."/>
            <person name="Hutchinson M.I."/>
            <person name="Powell A.J."/>
            <person name="Barry K."/>
            <person name="Miller A.N."/>
            <person name="Grigoriev I.V."/>
            <person name="Debuchy R."/>
            <person name="Gladieux P."/>
            <person name="Thoren M.H."/>
            <person name="Johannesson H."/>
        </authorList>
    </citation>
    <scope>NUCLEOTIDE SEQUENCE</scope>
    <source>
        <strain evidence="9">CBS 118394</strain>
    </source>
</reference>
<dbReference type="PANTHER" id="PTHR33048:SF167">
    <property type="entry name" value="INTEGRAL MEMBRANE PROTEIN"/>
    <property type="match status" value="1"/>
</dbReference>
<reference evidence="9" key="1">
    <citation type="journal article" date="2023" name="Mol. Phylogenet. Evol.">
        <title>Genome-scale phylogeny and comparative genomics of the fungal order Sordariales.</title>
        <authorList>
            <person name="Hensen N."/>
            <person name="Bonometti L."/>
            <person name="Westerberg I."/>
            <person name="Brannstrom I.O."/>
            <person name="Guillou S."/>
            <person name="Cros-Aarteil S."/>
            <person name="Calhoun S."/>
            <person name="Haridas S."/>
            <person name="Kuo A."/>
            <person name="Mondo S."/>
            <person name="Pangilinan J."/>
            <person name="Riley R."/>
            <person name="LaButti K."/>
            <person name="Andreopoulos B."/>
            <person name="Lipzen A."/>
            <person name="Chen C."/>
            <person name="Yan M."/>
            <person name="Daum C."/>
            <person name="Ng V."/>
            <person name="Clum A."/>
            <person name="Steindorff A."/>
            <person name="Ohm R.A."/>
            <person name="Martin F."/>
            <person name="Silar P."/>
            <person name="Natvig D.O."/>
            <person name="Lalanne C."/>
            <person name="Gautier V."/>
            <person name="Ament-Velasquez S.L."/>
            <person name="Kruys A."/>
            <person name="Hutchinson M.I."/>
            <person name="Powell A.J."/>
            <person name="Barry K."/>
            <person name="Miller A.N."/>
            <person name="Grigoriev I.V."/>
            <person name="Debuchy R."/>
            <person name="Gladieux P."/>
            <person name="Hiltunen Thoren M."/>
            <person name="Johannesson H."/>
        </authorList>
    </citation>
    <scope>NUCLEOTIDE SEQUENCE</scope>
    <source>
        <strain evidence="9">CBS 118394</strain>
    </source>
</reference>
<feature type="transmembrane region" description="Helical" evidence="7">
    <location>
        <begin position="146"/>
        <end position="164"/>
    </location>
</feature>
<dbReference type="EMBL" id="JAUEDM010000002">
    <property type="protein sequence ID" value="KAK3325056.1"/>
    <property type="molecule type" value="Genomic_DNA"/>
</dbReference>
<accession>A0AAE0IIN3</accession>
<feature type="compositionally biased region" description="Polar residues" evidence="6">
    <location>
        <begin position="400"/>
        <end position="409"/>
    </location>
</feature>
<evidence type="ECO:0000256" key="3">
    <source>
        <dbReference type="ARBA" id="ARBA00022989"/>
    </source>
</evidence>
<keyword evidence="3 7" id="KW-1133">Transmembrane helix</keyword>
<evidence type="ECO:0000256" key="7">
    <source>
        <dbReference type="SAM" id="Phobius"/>
    </source>
</evidence>
<organism evidence="9 10">
    <name type="scientific">Apodospora peruviana</name>
    <dbReference type="NCBI Taxonomy" id="516989"/>
    <lineage>
        <taxon>Eukaryota</taxon>
        <taxon>Fungi</taxon>
        <taxon>Dikarya</taxon>
        <taxon>Ascomycota</taxon>
        <taxon>Pezizomycotina</taxon>
        <taxon>Sordariomycetes</taxon>
        <taxon>Sordariomycetidae</taxon>
        <taxon>Sordariales</taxon>
        <taxon>Lasiosphaeriaceae</taxon>
        <taxon>Apodospora</taxon>
    </lineage>
</organism>
<dbReference type="InterPro" id="IPR052337">
    <property type="entry name" value="SAT4-like"/>
</dbReference>
<feature type="transmembrane region" description="Helical" evidence="7">
    <location>
        <begin position="308"/>
        <end position="325"/>
    </location>
</feature>
<name>A0AAE0IIN3_9PEZI</name>
<evidence type="ECO:0000256" key="4">
    <source>
        <dbReference type="ARBA" id="ARBA00023136"/>
    </source>
</evidence>
<dbReference type="InterPro" id="IPR049326">
    <property type="entry name" value="Rhodopsin_dom_fungi"/>
</dbReference>
<dbReference type="Pfam" id="PF20684">
    <property type="entry name" value="Fung_rhodopsin"/>
    <property type="match status" value="1"/>
</dbReference>
<feature type="transmembrane region" description="Helical" evidence="7">
    <location>
        <begin position="196"/>
        <end position="216"/>
    </location>
</feature>
<evidence type="ECO:0000313" key="10">
    <source>
        <dbReference type="Proteomes" id="UP001283341"/>
    </source>
</evidence>
<protein>
    <recommendedName>
        <fullName evidence="8">Rhodopsin domain-containing protein</fullName>
    </recommendedName>
</protein>
<feature type="transmembrane region" description="Helical" evidence="7">
    <location>
        <begin position="345"/>
        <end position="365"/>
    </location>
</feature>
<sequence length="495" mass="53863">MGAGWKFRHYGVASGERSQLVYKNSTYCPHDPCPMTTSPFPQVHASSRRAVAVTVSSRKIYLSYGSARCTVDLPDEVIVPNGLSLLSLDMSDSAPEGMPPLPSNPDEDDGPRILAATITVTAAALISLCTRLYVRLVMIRNHGWDDAIMTLAMLLSLTGLGLIIPDVMLGAGKHIGDIDPANLSLALKLNFITQPVYLIAICVVKLSVGAALLRIASQKIYKIVITSLMVFMGFYTTGCFFTVVFQCQDLRVLWDPTIQTTCWTADTLHALSYTNVTFNIITDLCFSILIPGPMLWKLNASWKRRATLMVILGLGVFSCIAAMVKVKYLVNYGKLGDWLWDSRDISIWTVVETNIGITAGCLACLRPMARRFLGTARDKSSARASDYPNRRSVKVPSLGGSKNWQSLSSGRRDRAGNPTDETSSERELTTKEDYELGYAGVVPGGPAFVAQVQAKSSNESMQDGPTTSHYVADNGAGNNRGRGGITRTTTTTVSY</sequence>
<evidence type="ECO:0000313" key="9">
    <source>
        <dbReference type="EMBL" id="KAK3325056.1"/>
    </source>
</evidence>
<evidence type="ECO:0000256" key="1">
    <source>
        <dbReference type="ARBA" id="ARBA00004141"/>
    </source>
</evidence>
<feature type="transmembrane region" description="Helical" evidence="7">
    <location>
        <begin position="276"/>
        <end position="296"/>
    </location>
</feature>
<feature type="compositionally biased region" description="Polar residues" evidence="6">
    <location>
        <begin position="456"/>
        <end position="469"/>
    </location>
</feature>
<evidence type="ECO:0000256" key="2">
    <source>
        <dbReference type="ARBA" id="ARBA00022692"/>
    </source>
</evidence>
<comment type="subcellular location">
    <subcellularLocation>
        <location evidence="1">Membrane</location>
        <topology evidence="1">Multi-pass membrane protein</topology>
    </subcellularLocation>
</comment>
<feature type="domain" description="Rhodopsin" evidence="8">
    <location>
        <begin position="131"/>
        <end position="371"/>
    </location>
</feature>
<feature type="region of interest" description="Disordered" evidence="6">
    <location>
        <begin position="382"/>
        <end position="432"/>
    </location>
</feature>
<dbReference type="Proteomes" id="UP001283341">
    <property type="component" value="Unassembled WGS sequence"/>
</dbReference>
<gene>
    <name evidence="9" type="ORF">B0H66DRAFT_547317</name>
</gene>
<feature type="compositionally biased region" description="Basic and acidic residues" evidence="6">
    <location>
        <begin position="423"/>
        <end position="432"/>
    </location>
</feature>
<feature type="transmembrane region" description="Helical" evidence="7">
    <location>
        <begin position="223"/>
        <end position="245"/>
    </location>
</feature>
<keyword evidence="4 7" id="KW-0472">Membrane</keyword>